<evidence type="ECO:0000256" key="3">
    <source>
        <dbReference type="ARBA" id="ARBA00021315"/>
    </source>
</evidence>
<evidence type="ECO:0000256" key="4">
    <source>
        <dbReference type="ARBA" id="ARBA00022741"/>
    </source>
</evidence>
<dbReference type="Gene3D" id="3.40.50.300">
    <property type="entry name" value="P-loop containing nucleotide triphosphate hydrolases"/>
    <property type="match status" value="2"/>
</dbReference>
<dbReference type="Pfam" id="PF02463">
    <property type="entry name" value="SMC_N"/>
    <property type="match status" value="1"/>
</dbReference>
<dbReference type="PANTHER" id="PTHR11059">
    <property type="entry name" value="DNA REPAIR PROTEIN RECN"/>
    <property type="match status" value="1"/>
</dbReference>
<keyword evidence="9" id="KW-0175">Coiled coil</keyword>
<sequence>MAKSAKSKLEEISIRGLGVIDSSNIEFHDGLTVLTGETGAGKTMVLTALGLVLGNKSDSDLVRLGAERATVTGRFSIDKNLAQIIEENGGSVESDCAIITRTVSAQGKSRVLIGGALTSASFVADLGLQLVEIHQQSSSLRLTKANTVRELVDSFGRVSIDKYQELFSQFNELTRRVTELKAQLARRDSEIGELKAFAQAFAEVKPLPGEIELIENEISKLGSVEEINQILVNGLNNIENDEISAINSLLQTKKDLEKLRDKDLSLDLIIDKYVENTLNLQETMGDIASYLSKLEADPKRFDYLQNRKSAINSLIKKYGKGSDKTQTYDQLILEGQSAQMRIDDLSGGEERIGQIQKQLSELFNLMRNEAAQISKSREVTAEKLALAVTNEIRALSMPNGALSIKLNSKDSSNPSNFQSYGLDELEILFCSHQGGKELPLNKVASGGELSRIMLGIEVVIADSQNIGSYIFDEVDAGVGGKAAIEIGRRLSQLAQKAQVIVITHLAQVAVWADHHLVVKKNESGSVTQSDVVAVSENERRVEIARMLSGQESSETAQQHAAELLQVVRESMIS</sequence>
<evidence type="ECO:0000256" key="8">
    <source>
        <dbReference type="ARBA" id="ARBA00033408"/>
    </source>
</evidence>
<proteinExistence type="inferred from homology"/>
<dbReference type="NCBIfam" id="TIGR00634">
    <property type="entry name" value="recN"/>
    <property type="match status" value="1"/>
</dbReference>
<evidence type="ECO:0000256" key="9">
    <source>
        <dbReference type="SAM" id="Coils"/>
    </source>
</evidence>
<dbReference type="PIRSF" id="PIRSF003128">
    <property type="entry name" value="RecN"/>
    <property type="match status" value="1"/>
</dbReference>
<feature type="domain" description="RecF/RecN/SMC N-terminal" evidence="10">
    <location>
        <begin position="9"/>
        <end position="524"/>
    </location>
</feature>
<dbReference type="GO" id="GO:0006310">
    <property type="term" value="P:DNA recombination"/>
    <property type="evidence" value="ECO:0007669"/>
    <property type="project" value="InterPro"/>
</dbReference>
<dbReference type="GO" id="GO:0005524">
    <property type="term" value="F:ATP binding"/>
    <property type="evidence" value="ECO:0007669"/>
    <property type="project" value="UniProtKB-KW"/>
</dbReference>
<accession>A0A6J5Z1H5</accession>
<protein>
    <recommendedName>
        <fullName evidence="3">DNA repair protein RecN</fullName>
    </recommendedName>
    <alternativeName>
        <fullName evidence="8">Recombination protein N</fullName>
    </alternativeName>
</protein>
<evidence type="ECO:0000256" key="6">
    <source>
        <dbReference type="ARBA" id="ARBA00022840"/>
    </source>
</evidence>
<keyword evidence="6" id="KW-0067">ATP-binding</keyword>
<comment type="similarity">
    <text evidence="2">Belongs to the RecN family.</text>
</comment>
<evidence type="ECO:0000259" key="10">
    <source>
        <dbReference type="Pfam" id="PF02463"/>
    </source>
</evidence>
<dbReference type="InterPro" id="IPR004604">
    <property type="entry name" value="DNA_recomb/repair_RecN"/>
</dbReference>
<dbReference type="PANTHER" id="PTHR11059:SF0">
    <property type="entry name" value="DNA REPAIR PROTEIN RECN"/>
    <property type="match status" value="1"/>
</dbReference>
<dbReference type="AlphaFoldDB" id="A0A6J5Z1H5"/>
<dbReference type="InterPro" id="IPR027417">
    <property type="entry name" value="P-loop_NTPase"/>
</dbReference>
<dbReference type="GO" id="GO:0043590">
    <property type="term" value="C:bacterial nucleoid"/>
    <property type="evidence" value="ECO:0007669"/>
    <property type="project" value="TreeGrafter"/>
</dbReference>
<evidence type="ECO:0000256" key="7">
    <source>
        <dbReference type="ARBA" id="ARBA00023204"/>
    </source>
</evidence>
<dbReference type="InterPro" id="IPR003395">
    <property type="entry name" value="RecF/RecN/SMC_N"/>
</dbReference>
<dbReference type="GO" id="GO:0006281">
    <property type="term" value="P:DNA repair"/>
    <property type="evidence" value="ECO:0007669"/>
    <property type="project" value="UniProtKB-KW"/>
</dbReference>
<reference evidence="11" key="1">
    <citation type="submission" date="2020-05" db="EMBL/GenBank/DDBJ databases">
        <authorList>
            <person name="Chiriac C."/>
            <person name="Salcher M."/>
            <person name="Ghai R."/>
            <person name="Kavagutti S V."/>
        </authorList>
    </citation>
    <scope>NUCLEOTIDE SEQUENCE</scope>
</reference>
<evidence type="ECO:0000256" key="1">
    <source>
        <dbReference type="ARBA" id="ARBA00003618"/>
    </source>
</evidence>
<name>A0A6J5Z1H5_9ZZZZ</name>
<keyword evidence="5" id="KW-0227">DNA damage</keyword>
<keyword evidence="7" id="KW-0234">DNA repair</keyword>
<evidence type="ECO:0000256" key="2">
    <source>
        <dbReference type="ARBA" id="ARBA00009441"/>
    </source>
</evidence>
<dbReference type="CDD" id="cd03241">
    <property type="entry name" value="ABC_RecN"/>
    <property type="match status" value="1"/>
</dbReference>
<comment type="function">
    <text evidence="1">May be involved in recombinational repair of damaged DNA.</text>
</comment>
<keyword evidence="4" id="KW-0547">Nucleotide-binding</keyword>
<dbReference type="SUPFAM" id="SSF52540">
    <property type="entry name" value="P-loop containing nucleoside triphosphate hydrolases"/>
    <property type="match status" value="1"/>
</dbReference>
<feature type="coiled-coil region" evidence="9">
    <location>
        <begin position="163"/>
        <end position="190"/>
    </location>
</feature>
<dbReference type="EMBL" id="CAESAM010000022">
    <property type="protein sequence ID" value="CAB4336461.1"/>
    <property type="molecule type" value="Genomic_DNA"/>
</dbReference>
<organism evidence="11">
    <name type="scientific">freshwater metagenome</name>
    <dbReference type="NCBI Taxonomy" id="449393"/>
    <lineage>
        <taxon>unclassified sequences</taxon>
        <taxon>metagenomes</taxon>
        <taxon>ecological metagenomes</taxon>
    </lineage>
</organism>
<dbReference type="GO" id="GO:0009432">
    <property type="term" value="P:SOS response"/>
    <property type="evidence" value="ECO:0007669"/>
    <property type="project" value="TreeGrafter"/>
</dbReference>
<evidence type="ECO:0000313" key="11">
    <source>
        <dbReference type="EMBL" id="CAB4336461.1"/>
    </source>
</evidence>
<evidence type="ECO:0000256" key="5">
    <source>
        <dbReference type="ARBA" id="ARBA00022763"/>
    </source>
</evidence>
<gene>
    <name evidence="11" type="ORF">UFOPK4171_00404</name>
</gene>